<evidence type="ECO:0000313" key="5">
    <source>
        <dbReference type="EMBL" id="KIE07283.1"/>
    </source>
</evidence>
<sequence>MKPSRRASIGMEKRERTRSSLIESAYRVFARKEMDAVTVDDIIAEAGVARGTFYNYFQTREDVLRAVAASLSDEMNQKIWAQYAKVSDPAERMAIALRQFLHQAMRDDTWGWVIVRIGLVAAPLSETIERGLMSDLEAGIRLKRFQVDTMQAALDLVLGTALMAMRSILEGHTEPNYPEQIAKLILKSLGVSDAEADAIAFKTLVPLPQKSGQ</sequence>
<dbReference type="RefSeq" id="WP_038072867.1">
    <property type="nucleotide sequence ID" value="NZ_JHEG04000001.1"/>
</dbReference>
<feature type="DNA-binding region" description="H-T-H motif" evidence="2">
    <location>
        <begin position="38"/>
        <end position="57"/>
    </location>
</feature>
<dbReference type="PROSITE" id="PS50977">
    <property type="entry name" value="HTH_TETR_2"/>
    <property type="match status" value="1"/>
</dbReference>
<evidence type="ECO:0000313" key="6">
    <source>
        <dbReference type="Proteomes" id="UP000029738"/>
    </source>
</evidence>
<dbReference type="AlphaFoldDB" id="A0A0C1QTW2"/>
<dbReference type="GO" id="GO:0003677">
    <property type="term" value="F:DNA binding"/>
    <property type="evidence" value="ECO:0007669"/>
    <property type="project" value="UniProtKB-UniRule"/>
</dbReference>
<dbReference type="InterPro" id="IPR050624">
    <property type="entry name" value="HTH-type_Tx_Regulator"/>
</dbReference>
<dbReference type="OrthoDB" id="9812484at2"/>
<dbReference type="SUPFAM" id="SSF46689">
    <property type="entry name" value="Homeodomain-like"/>
    <property type="match status" value="1"/>
</dbReference>
<protein>
    <submittedName>
        <fullName evidence="4 5">Transcriptional regulator</fullName>
    </submittedName>
</protein>
<comment type="caution">
    <text evidence="5">The sequence shown here is derived from an EMBL/GenBank/DDBJ whole genome shotgun (WGS) entry which is preliminary data.</text>
</comment>
<accession>A0A0C1QTW2</accession>
<dbReference type="PANTHER" id="PTHR43479:SF11">
    <property type="entry name" value="ACREF_ENVCD OPERON REPRESSOR-RELATED"/>
    <property type="match status" value="1"/>
</dbReference>
<dbReference type="STRING" id="1479485.DA73_0239870"/>
<dbReference type="InterPro" id="IPR001647">
    <property type="entry name" value="HTH_TetR"/>
</dbReference>
<name>A0A0C1QTW2_9CYAN</name>
<evidence type="ECO:0000256" key="1">
    <source>
        <dbReference type="ARBA" id="ARBA00023125"/>
    </source>
</evidence>
<dbReference type="PANTHER" id="PTHR43479">
    <property type="entry name" value="ACREF/ENVCD OPERON REPRESSOR-RELATED"/>
    <property type="match status" value="1"/>
</dbReference>
<dbReference type="Pfam" id="PF21306">
    <property type="entry name" value="TetR_C_40"/>
    <property type="match status" value="1"/>
</dbReference>
<reference evidence="4" key="2">
    <citation type="submission" date="2019-11" db="EMBL/GenBank/DDBJ databases">
        <title>Improved Assembly of Tolypothrix boutellei genome.</title>
        <authorList>
            <person name="Sarangi A.N."/>
            <person name="Mukherjee M."/>
            <person name="Ghosh S."/>
            <person name="Singh D."/>
            <person name="Das A."/>
            <person name="Kant S."/>
            <person name="Prusty A."/>
            <person name="Tripathy S."/>
        </authorList>
    </citation>
    <scope>NUCLEOTIDE SEQUENCE</scope>
    <source>
        <strain evidence="4">VB521301</strain>
    </source>
</reference>
<gene>
    <name evidence="5" type="ORF">DA73_0239870</name>
    <name evidence="4" type="ORF">DA73_0400030120</name>
</gene>
<organism evidence="5">
    <name type="scientific">Tolypothrix bouteillei VB521301</name>
    <dbReference type="NCBI Taxonomy" id="1479485"/>
    <lineage>
        <taxon>Bacteria</taxon>
        <taxon>Bacillati</taxon>
        <taxon>Cyanobacteriota</taxon>
        <taxon>Cyanophyceae</taxon>
        <taxon>Nostocales</taxon>
        <taxon>Tolypothrichaceae</taxon>
        <taxon>Tolypothrix</taxon>
    </lineage>
</organism>
<evidence type="ECO:0000259" key="3">
    <source>
        <dbReference type="PROSITE" id="PS50977"/>
    </source>
</evidence>
<dbReference type="Pfam" id="PF00440">
    <property type="entry name" value="TetR_N"/>
    <property type="match status" value="1"/>
</dbReference>
<dbReference type="EMBL" id="JHEG04000001">
    <property type="protein sequence ID" value="KAF3889265.1"/>
    <property type="molecule type" value="Genomic_DNA"/>
</dbReference>
<dbReference type="InterPro" id="IPR009057">
    <property type="entry name" value="Homeodomain-like_sf"/>
</dbReference>
<keyword evidence="6" id="KW-1185">Reference proteome</keyword>
<evidence type="ECO:0000256" key="2">
    <source>
        <dbReference type="PROSITE-ProRule" id="PRU00335"/>
    </source>
</evidence>
<dbReference type="Gene3D" id="1.10.357.10">
    <property type="entry name" value="Tetracycline Repressor, domain 2"/>
    <property type="match status" value="1"/>
</dbReference>
<keyword evidence="1 2" id="KW-0238">DNA-binding</keyword>
<evidence type="ECO:0000313" key="4">
    <source>
        <dbReference type="EMBL" id="KAF3889265.1"/>
    </source>
</evidence>
<dbReference type="PRINTS" id="PR00455">
    <property type="entry name" value="HTHTETR"/>
</dbReference>
<reference evidence="5" key="1">
    <citation type="journal article" date="2015" name="Genome Announc.">
        <title>Draft Genome Sequence of Tolypothrix boutellei Strain VB521301.</title>
        <authorList>
            <person name="Chandrababunaidu M.M."/>
            <person name="Singh D."/>
            <person name="Sen D."/>
            <person name="Bhan S."/>
            <person name="Das S."/>
            <person name="Gupta A."/>
            <person name="Adhikary S.P."/>
            <person name="Tripathy S."/>
        </authorList>
    </citation>
    <scope>NUCLEOTIDE SEQUENCE</scope>
    <source>
        <strain evidence="5">VB521301</strain>
    </source>
</reference>
<proteinExistence type="predicted"/>
<dbReference type="Proteomes" id="UP000029738">
    <property type="component" value="Unassembled WGS sequence"/>
</dbReference>
<dbReference type="EMBL" id="JHEG02000059">
    <property type="protein sequence ID" value="KIE07283.1"/>
    <property type="molecule type" value="Genomic_DNA"/>
</dbReference>
<dbReference type="InterPro" id="IPR049513">
    <property type="entry name" value="TetR_C_40"/>
</dbReference>
<feature type="domain" description="HTH tetR-type" evidence="3">
    <location>
        <begin position="15"/>
        <end position="75"/>
    </location>
</feature>